<evidence type="ECO:0000313" key="2">
    <source>
        <dbReference type="EMBL" id="MDT0645167.1"/>
    </source>
</evidence>
<evidence type="ECO:0000259" key="1">
    <source>
        <dbReference type="Pfam" id="PF22548"/>
    </source>
</evidence>
<dbReference type="InterPro" id="IPR054347">
    <property type="entry name" value="TOTE_primase"/>
</dbReference>
<feature type="domain" description="TOTE conflict system primase" evidence="1">
    <location>
        <begin position="3"/>
        <end position="195"/>
    </location>
</feature>
<proteinExistence type="predicted"/>
<dbReference type="Proteomes" id="UP001245285">
    <property type="component" value="Unassembled WGS sequence"/>
</dbReference>
<reference evidence="2 3" key="1">
    <citation type="submission" date="2023-09" db="EMBL/GenBank/DDBJ databases">
        <authorList>
            <person name="Rey-Velasco X."/>
        </authorList>
    </citation>
    <scope>NUCLEOTIDE SEQUENCE [LARGE SCALE GENOMIC DNA]</scope>
    <source>
        <strain evidence="2 3">F260</strain>
    </source>
</reference>
<evidence type="ECO:0000313" key="3">
    <source>
        <dbReference type="Proteomes" id="UP001245285"/>
    </source>
</evidence>
<dbReference type="EMBL" id="JAVRHO010000001">
    <property type="protein sequence ID" value="MDT0645167.1"/>
    <property type="molecule type" value="Genomic_DNA"/>
</dbReference>
<organism evidence="2 3">
    <name type="scientific">Autumnicola lenta</name>
    <dbReference type="NCBI Taxonomy" id="3075593"/>
    <lineage>
        <taxon>Bacteria</taxon>
        <taxon>Pseudomonadati</taxon>
        <taxon>Bacteroidota</taxon>
        <taxon>Flavobacteriia</taxon>
        <taxon>Flavobacteriales</taxon>
        <taxon>Flavobacteriaceae</taxon>
        <taxon>Autumnicola</taxon>
    </lineage>
</organism>
<dbReference type="Pfam" id="PF22548">
    <property type="entry name" value="AEP-TOTE"/>
    <property type="match status" value="1"/>
</dbReference>
<gene>
    <name evidence="2" type="ORF">RM545_00565</name>
</gene>
<sequence>MEINFINSIFKGRTDVFAIHWQKGKKSGYIPAYSYDPYMYRLHKMKGGSFKDYKDKKYLPLNDNQIQKHLSGQQLMGIYPLLRDNTSWFIAADFDKQNWLEECRKLIDICTEKGIPAYLERSRSGNGGHVWIFFNEPYPAIKSRRIIIGLMEQVQLFSLFDKGSSFDRLFPNQDYLSGKGLGNLIALPFYKPAVEK</sequence>
<comment type="caution">
    <text evidence="2">The sequence shown here is derived from an EMBL/GenBank/DDBJ whole genome shotgun (WGS) entry which is preliminary data.</text>
</comment>
<dbReference type="RefSeq" id="WP_311493317.1">
    <property type="nucleotide sequence ID" value="NZ_JAVRHO010000001.1"/>
</dbReference>
<keyword evidence="3" id="KW-1185">Reference proteome</keyword>
<protein>
    <recommendedName>
        <fullName evidence="1">TOTE conflict system primase domain-containing protein</fullName>
    </recommendedName>
</protein>
<name>A0ABU3CFP1_9FLAO</name>
<accession>A0ABU3CFP1</accession>